<feature type="domain" description="Gfo/Idh/MocA-like oxidoreductase N-terminal" evidence="2">
    <location>
        <begin position="5"/>
        <end position="121"/>
    </location>
</feature>
<dbReference type="EMBL" id="UINC01054499">
    <property type="protein sequence ID" value="SVB72287.1"/>
    <property type="molecule type" value="Genomic_DNA"/>
</dbReference>
<dbReference type="Pfam" id="PF01408">
    <property type="entry name" value="GFO_IDH_MocA"/>
    <property type="match status" value="1"/>
</dbReference>
<accession>A0A382GCH5</accession>
<dbReference type="PANTHER" id="PTHR43818:SF11">
    <property type="entry name" value="BCDNA.GH03377"/>
    <property type="match status" value="1"/>
</dbReference>
<feature type="non-terminal residue" evidence="4">
    <location>
        <position position="290"/>
    </location>
</feature>
<reference evidence="4" key="1">
    <citation type="submission" date="2018-05" db="EMBL/GenBank/DDBJ databases">
        <authorList>
            <person name="Lanie J.A."/>
            <person name="Ng W.-L."/>
            <person name="Kazmierczak K.M."/>
            <person name="Andrzejewski T.M."/>
            <person name="Davidsen T.M."/>
            <person name="Wayne K.J."/>
            <person name="Tettelin H."/>
            <person name="Glass J.I."/>
            <person name="Rusch D."/>
            <person name="Podicherti R."/>
            <person name="Tsui H.-C.T."/>
            <person name="Winkler M.E."/>
        </authorList>
    </citation>
    <scope>NUCLEOTIDE SEQUENCE</scope>
</reference>
<dbReference type="SUPFAM" id="SSF51735">
    <property type="entry name" value="NAD(P)-binding Rossmann-fold domains"/>
    <property type="match status" value="1"/>
</dbReference>
<dbReference type="Pfam" id="PF22725">
    <property type="entry name" value="GFO_IDH_MocA_C3"/>
    <property type="match status" value="1"/>
</dbReference>
<organism evidence="4">
    <name type="scientific">marine metagenome</name>
    <dbReference type="NCBI Taxonomy" id="408172"/>
    <lineage>
        <taxon>unclassified sequences</taxon>
        <taxon>metagenomes</taxon>
        <taxon>ecological metagenomes</taxon>
    </lineage>
</organism>
<feature type="domain" description="GFO/IDH/MocA-like oxidoreductase" evidence="3">
    <location>
        <begin position="130"/>
        <end position="259"/>
    </location>
</feature>
<evidence type="ECO:0000259" key="2">
    <source>
        <dbReference type="Pfam" id="PF01408"/>
    </source>
</evidence>
<keyword evidence="1" id="KW-0560">Oxidoreductase</keyword>
<gene>
    <name evidence="4" type="ORF">METZ01_LOCUS225141</name>
</gene>
<evidence type="ECO:0000256" key="1">
    <source>
        <dbReference type="ARBA" id="ARBA00023002"/>
    </source>
</evidence>
<dbReference type="InterPro" id="IPR055170">
    <property type="entry name" value="GFO_IDH_MocA-like_dom"/>
</dbReference>
<evidence type="ECO:0008006" key="5">
    <source>
        <dbReference type="Google" id="ProtNLM"/>
    </source>
</evidence>
<dbReference type="InterPro" id="IPR050463">
    <property type="entry name" value="Gfo/Idh/MocA_oxidrdct_glycsds"/>
</dbReference>
<protein>
    <recommendedName>
        <fullName evidence="5">Gfo/Idh/MocA-like oxidoreductase N-terminal domain-containing protein</fullName>
    </recommendedName>
</protein>
<evidence type="ECO:0000313" key="4">
    <source>
        <dbReference type="EMBL" id="SVB72287.1"/>
    </source>
</evidence>
<evidence type="ECO:0000259" key="3">
    <source>
        <dbReference type="Pfam" id="PF22725"/>
    </source>
</evidence>
<dbReference type="GO" id="GO:0000166">
    <property type="term" value="F:nucleotide binding"/>
    <property type="evidence" value="ECO:0007669"/>
    <property type="project" value="InterPro"/>
</dbReference>
<dbReference type="GO" id="GO:0016491">
    <property type="term" value="F:oxidoreductase activity"/>
    <property type="evidence" value="ECO:0007669"/>
    <property type="project" value="UniProtKB-KW"/>
</dbReference>
<dbReference type="Gene3D" id="3.30.360.10">
    <property type="entry name" value="Dihydrodipicolinate Reductase, domain 2"/>
    <property type="match status" value="1"/>
</dbReference>
<dbReference type="InterPro" id="IPR000683">
    <property type="entry name" value="Gfo/Idh/MocA-like_OxRdtase_N"/>
</dbReference>
<dbReference type="PANTHER" id="PTHR43818">
    <property type="entry name" value="BCDNA.GH03377"/>
    <property type="match status" value="1"/>
</dbReference>
<dbReference type="SUPFAM" id="SSF55347">
    <property type="entry name" value="Glyceraldehyde-3-phosphate dehydrogenase-like, C-terminal domain"/>
    <property type="match status" value="1"/>
</dbReference>
<name>A0A382GCH5_9ZZZZ</name>
<proteinExistence type="predicted"/>
<dbReference type="InterPro" id="IPR036291">
    <property type="entry name" value="NAD(P)-bd_dom_sf"/>
</dbReference>
<dbReference type="Gene3D" id="3.40.50.720">
    <property type="entry name" value="NAD(P)-binding Rossmann-like Domain"/>
    <property type="match status" value="1"/>
</dbReference>
<dbReference type="AlphaFoldDB" id="A0A382GCH5"/>
<sequence length="290" mass="30772">MEYGVGLIGCGNIAGTWVKAVSGHADCNLDLVFDLDRDAAQKRADESGARAIGELEEMLASVEIDLVVIGTPTPSHPDLVVQAAAAGKHVLCEKPMALTLDECQRMIDACQQAGVQLAIGHSLRFWGAFRCCRRLISEGAIGTPVVGSVDRMGTAGIRKAESEEGAGGGDWRSSVRNSGGHLLEGYIHELDFTRSVFGEVASVTCELAGGGEHGGLLSPVIAHGLARFETGALVTLRTGSTVALPTRGYWISGTEGGLRFSEWGGPVEHFRADLEEKRLVSCDEPFAYYL</sequence>